<dbReference type="RefSeq" id="WP_078814757.1">
    <property type="nucleotide sequence ID" value="NZ_FUYE01000013.1"/>
</dbReference>
<feature type="domain" description="VOC" evidence="1">
    <location>
        <begin position="2"/>
        <end position="113"/>
    </location>
</feature>
<dbReference type="Gene3D" id="3.10.180.10">
    <property type="entry name" value="2,3-Dihydroxybiphenyl 1,2-Dioxygenase, domain 1"/>
    <property type="match status" value="1"/>
</dbReference>
<proteinExistence type="predicted"/>
<dbReference type="InterPro" id="IPR029068">
    <property type="entry name" value="Glyas_Bleomycin-R_OHBP_Dase"/>
</dbReference>
<keyword evidence="3" id="KW-1185">Reference proteome</keyword>
<dbReference type="SUPFAM" id="SSF54593">
    <property type="entry name" value="Glyoxalase/Bleomycin resistance protein/Dihydroxybiphenyl dioxygenase"/>
    <property type="match status" value="1"/>
</dbReference>
<dbReference type="Pfam" id="PF00903">
    <property type="entry name" value="Glyoxalase"/>
    <property type="match status" value="1"/>
</dbReference>
<dbReference type="STRING" id="48467.SAMN02745166_03579"/>
<organism evidence="2 3">
    <name type="scientific">Prosthecobacter debontii</name>
    <dbReference type="NCBI Taxonomy" id="48467"/>
    <lineage>
        <taxon>Bacteria</taxon>
        <taxon>Pseudomonadati</taxon>
        <taxon>Verrucomicrobiota</taxon>
        <taxon>Verrucomicrobiia</taxon>
        <taxon>Verrucomicrobiales</taxon>
        <taxon>Verrucomicrobiaceae</taxon>
        <taxon>Prosthecobacter</taxon>
    </lineage>
</organism>
<sequence>MRPEKVKFMLLATNMTRAVRFYTQVFGFTEVFVSEFWSELAFGDAILALHGGHDGTINPTGLSLQFTDVFEVAALVEKAGGKIVDAPNQREGEPILLGRYRDPEGNEGFITQYVG</sequence>
<evidence type="ECO:0000313" key="3">
    <source>
        <dbReference type="Proteomes" id="UP000190774"/>
    </source>
</evidence>
<dbReference type="PROSITE" id="PS51819">
    <property type="entry name" value="VOC"/>
    <property type="match status" value="1"/>
</dbReference>
<dbReference type="InterPro" id="IPR004360">
    <property type="entry name" value="Glyas_Fos-R_dOase_dom"/>
</dbReference>
<dbReference type="InterPro" id="IPR037523">
    <property type="entry name" value="VOC_core"/>
</dbReference>
<dbReference type="EMBL" id="FUYE01000013">
    <property type="protein sequence ID" value="SKB02207.1"/>
    <property type="molecule type" value="Genomic_DNA"/>
</dbReference>
<protein>
    <recommendedName>
        <fullName evidence="1">VOC domain-containing protein</fullName>
    </recommendedName>
</protein>
<evidence type="ECO:0000313" key="2">
    <source>
        <dbReference type="EMBL" id="SKB02207.1"/>
    </source>
</evidence>
<dbReference type="OrthoDB" id="196397at2"/>
<dbReference type="Proteomes" id="UP000190774">
    <property type="component" value="Unassembled WGS sequence"/>
</dbReference>
<reference evidence="3" key="1">
    <citation type="submission" date="2017-02" db="EMBL/GenBank/DDBJ databases">
        <authorList>
            <person name="Varghese N."/>
            <person name="Submissions S."/>
        </authorList>
    </citation>
    <scope>NUCLEOTIDE SEQUENCE [LARGE SCALE GENOMIC DNA]</scope>
    <source>
        <strain evidence="3">ATCC 700200</strain>
    </source>
</reference>
<gene>
    <name evidence="2" type="ORF">SAMN02745166_03579</name>
</gene>
<accession>A0A1T4YK25</accession>
<name>A0A1T4YK25_9BACT</name>
<dbReference type="AlphaFoldDB" id="A0A1T4YK25"/>
<evidence type="ECO:0000259" key="1">
    <source>
        <dbReference type="PROSITE" id="PS51819"/>
    </source>
</evidence>